<dbReference type="InterPro" id="IPR019757">
    <property type="entry name" value="Pept_S26A_signal_pept_1_Lys-AS"/>
</dbReference>
<dbReference type="InterPro" id="IPR019533">
    <property type="entry name" value="Peptidase_S26"/>
</dbReference>
<evidence type="ECO:0000256" key="1">
    <source>
        <dbReference type="ARBA" id="ARBA00000677"/>
    </source>
</evidence>
<dbReference type="InterPro" id="IPR019758">
    <property type="entry name" value="Pept_S26A_signal_pept_1_CS"/>
</dbReference>
<keyword evidence="4 6" id="KW-0378">Hydrolase</keyword>
<dbReference type="PROSITE" id="PS00761">
    <property type="entry name" value="SPASE_I_3"/>
    <property type="match status" value="1"/>
</dbReference>
<feature type="active site" evidence="5">
    <location>
        <position position="46"/>
    </location>
</feature>
<dbReference type="PROSITE" id="PS00760">
    <property type="entry name" value="SPASE_I_2"/>
    <property type="match status" value="1"/>
</dbReference>
<sequence>MAPDDLKTYPLKSFFSELFKVIILGAFAVVAIRYFVFKPFVVKGASMEPNFREKEYLIIDELTYRLNEPQRGDIVVLRNQGQDDQDYFLKRVVALPGERIVIMNGRVKIYNAPHTGGKFLDESLYLSPAVLTFGDMDVTLKADQYFVLGDNRPASLDSRRIGPVARSEIVGRAFLRGWPLSRIEYLAKDYARD</sequence>
<evidence type="ECO:0000313" key="9">
    <source>
        <dbReference type="Proteomes" id="UP000176532"/>
    </source>
</evidence>
<dbReference type="GO" id="GO:0016020">
    <property type="term" value="C:membrane"/>
    <property type="evidence" value="ECO:0007669"/>
    <property type="project" value="UniProtKB-SubCell"/>
</dbReference>
<organism evidence="8 9">
    <name type="scientific">Candidatus Magasanikbacteria bacterium RIFCSPHIGHO2_02_FULL_50_9b</name>
    <dbReference type="NCBI Taxonomy" id="1798682"/>
    <lineage>
        <taxon>Bacteria</taxon>
        <taxon>Candidatus Magasanikiibacteriota</taxon>
    </lineage>
</organism>
<comment type="caution">
    <text evidence="8">The sequence shown here is derived from an EMBL/GenBank/DDBJ whole genome shotgun (WGS) entry which is preliminary data.</text>
</comment>
<dbReference type="InterPro" id="IPR036286">
    <property type="entry name" value="LexA/Signal_pep-like_sf"/>
</dbReference>
<feature type="domain" description="Peptidase S26" evidence="7">
    <location>
        <begin position="17"/>
        <end position="178"/>
    </location>
</feature>
<dbReference type="CDD" id="cd06530">
    <property type="entry name" value="S26_SPase_I"/>
    <property type="match status" value="1"/>
</dbReference>
<keyword evidence="6" id="KW-0472">Membrane</keyword>
<comment type="catalytic activity">
    <reaction evidence="1 6">
        <text>Cleavage of hydrophobic, N-terminal signal or leader sequences from secreted and periplasmic proteins.</text>
        <dbReference type="EC" id="3.4.21.89"/>
    </reaction>
</comment>
<dbReference type="Pfam" id="PF10502">
    <property type="entry name" value="Peptidase_S26"/>
    <property type="match status" value="1"/>
</dbReference>
<evidence type="ECO:0000256" key="5">
    <source>
        <dbReference type="PIRSR" id="PIRSR600223-1"/>
    </source>
</evidence>
<dbReference type="GO" id="GO:0009003">
    <property type="term" value="F:signal peptidase activity"/>
    <property type="evidence" value="ECO:0007669"/>
    <property type="project" value="UniProtKB-EC"/>
</dbReference>
<feature type="active site" evidence="5">
    <location>
        <position position="90"/>
    </location>
</feature>
<reference evidence="8 9" key="1">
    <citation type="journal article" date="2016" name="Nat. Commun.">
        <title>Thousands of microbial genomes shed light on interconnected biogeochemical processes in an aquifer system.</title>
        <authorList>
            <person name="Anantharaman K."/>
            <person name="Brown C.T."/>
            <person name="Hug L.A."/>
            <person name="Sharon I."/>
            <person name="Castelle C.J."/>
            <person name="Probst A.J."/>
            <person name="Thomas B.C."/>
            <person name="Singh A."/>
            <person name="Wilkins M.J."/>
            <person name="Karaoz U."/>
            <person name="Brodie E.L."/>
            <person name="Williams K.H."/>
            <person name="Hubbard S.S."/>
            <person name="Banfield J.F."/>
        </authorList>
    </citation>
    <scope>NUCLEOTIDE SEQUENCE [LARGE SCALE GENOMIC DNA]</scope>
</reference>
<keyword evidence="6" id="KW-0812">Transmembrane</keyword>
<dbReference type="PANTHER" id="PTHR43390">
    <property type="entry name" value="SIGNAL PEPTIDASE I"/>
    <property type="match status" value="1"/>
</dbReference>
<dbReference type="Proteomes" id="UP000176532">
    <property type="component" value="Unassembled WGS sequence"/>
</dbReference>
<dbReference type="EC" id="3.4.21.89" evidence="3 6"/>
<dbReference type="AlphaFoldDB" id="A0A1F6M8W5"/>
<evidence type="ECO:0000259" key="7">
    <source>
        <dbReference type="Pfam" id="PF10502"/>
    </source>
</evidence>
<comment type="similarity">
    <text evidence="2 6">Belongs to the peptidase S26 family.</text>
</comment>
<gene>
    <name evidence="8" type="ORF">A3C15_01890</name>
</gene>
<keyword evidence="6" id="KW-1133">Transmembrane helix</keyword>
<accession>A0A1F6M8W5</accession>
<dbReference type="SUPFAM" id="SSF51306">
    <property type="entry name" value="LexA/Signal peptidase"/>
    <property type="match status" value="1"/>
</dbReference>
<protein>
    <recommendedName>
        <fullName evidence="3 6">Signal peptidase I</fullName>
        <ecNumber evidence="3 6">3.4.21.89</ecNumber>
    </recommendedName>
</protein>
<dbReference type="STRING" id="1798682.A3C15_01890"/>
<feature type="transmembrane region" description="Helical" evidence="6">
    <location>
        <begin position="18"/>
        <end position="37"/>
    </location>
</feature>
<evidence type="ECO:0000313" key="8">
    <source>
        <dbReference type="EMBL" id="OGH68066.1"/>
    </source>
</evidence>
<evidence type="ECO:0000256" key="4">
    <source>
        <dbReference type="ARBA" id="ARBA00022801"/>
    </source>
</evidence>
<evidence type="ECO:0000256" key="2">
    <source>
        <dbReference type="ARBA" id="ARBA00009370"/>
    </source>
</evidence>
<keyword evidence="6" id="KW-0645">Protease</keyword>
<dbReference type="PRINTS" id="PR00727">
    <property type="entry name" value="LEADERPTASE"/>
</dbReference>
<proteinExistence type="inferred from homology"/>
<dbReference type="NCBIfam" id="TIGR02227">
    <property type="entry name" value="sigpep_I_bact"/>
    <property type="match status" value="1"/>
</dbReference>
<name>A0A1F6M8W5_9BACT</name>
<dbReference type="GO" id="GO:0006465">
    <property type="term" value="P:signal peptide processing"/>
    <property type="evidence" value="ECO:0007669"/>
    <property type="project" value="InterPro"/>
</dbReference>
<dbReference type="GO" id="GO:0004252">
    <property type="term" value="F:serine-type endopeptidase activity"/>
    <property type="evidence" value="ECO:0007669"/>
    <property type="project" value="InterPro"/>
</dbReference>
<dbReference type="EMBL" id="MFQD01000016">
    <property type="protein sequence ID" value="OGH68066.1"/>
    <property type="molecule type" value="Genomic_DNA"/>
</dbReference>
<evidence type="ECO:0000256" key="3">
    <source>
        <dbReference type="ARBA" id="ARBA00013208"/>
    </source>
</evidence>
<comment type="subcellular location">
    <subcellularLocation>
        <location evidence="6">Membrane</location>
        <topology evidence="6">Single-pass type II membrane protein</topology>
    </subcellularLocation>
</comment>
<evidence type="ECO:0000256" key="6">
    <source>
        <dbReference type="RuleBase" id="RU362042"/>
    </source>
</evidence>
<dbReference type="InterPro" id="IPR000223">
    <property type="entry name" value="Pept_S26A_signal_pept_1"/>
</dbReference>
<dbReference type="Gene3D" id="2.10.109.10">
    <property type="entry name" value="Umud Fragment, subunit A"/>
    <property type="match status" value="1"/>
</dbReference>
<dbReference type="PANTHER" id="PTHR43390:SF1">
    <property type="entry name" value="CHLOROPLAST PROCESSING PEPTIDASE"/>
    <property type="match status" value="1"/>
</dbReference>